<dbReference type="EMBL" id="CM042060">
    <property type="protein sequence ID" value="KAI3678906.1"/>
    <property type="molecule type" value="Genomic_DNA"/>
</dbReference>
<protein>
    <submittedName>
        <fullName evidence="1">Uncharacterized protein</fullName>
    </submittedName>
</protein>
<organism evidence="1 2">
    <name type="scientific">Arctium lappa</name>
    <name type="common">Greater burdock</name>
    <name type="synonym">Lappa major</name>
    <dbReference type="NCBI Taxonomy" id="4217"/>
    <lineage>
        <taxon>Eukaryota</taxon>
        <taxon>Viridiplantae</taxon>
        <taxon>Streptophyta</taxon>
        <taxon>Embryophyta</taxon>
        <taxon>Tracheophyta</taxon>
        <taxon>Spermatophyta</taxon>
        <taxon>Magnoliopsida</taxon>
        <taxon>eudicotyledons</taxon>
        <taxon>Gunneridae</taxon>
        <taxon>Pentapetalae</taxon>
        <taxon>asterids</taxon>
        <taxon>campanulids</taxon>
        <taxon>Asterales</taxon>
        <taxon>Asteraceae</taxon>
        <taxon>Carduoideae</taxon>
        <taxon>Cardueae</taxon>
        <taxon>Arctiinae</taxon>
        <taxon>Arctium</taxon>
    </lineage>
</organism>
<proteinExistence type="predicted"/>
<keyword evidence="2" id="KW-1185">Reference proteome</keyword>
<reference evidence="2" key="1">
    <citation type="journal article" date="2022" name="Mol. Ecol. Resour.">
        <title>The genomes of chicory, endive, great burdock and yacon provide insights into Asteraceae palaeo-polyploidization history and plant inulin production.</title>
        <authorList>
            <person name="Fan W."/>
            <person name="Wang S."/>
            <person name="Wang H."/>
            <person name="Wang A."/>
            <person name="Jiang F."/>
            <person name="Liu H."/>
            <person name="Zhao H."/>
            <person name="Xu D."/>
            <person name="Zhang Y."/>
        </authorList>
    </citation>
    <scope>NUCLEOTIDE SEQUENCE [LARGE SCALE GENOMIC DNA]</scope>
    <source>
        <strain evidence="2">cv. Niubang</strain>
    </source>
</reference>
<evidence type="ECO:0000313" key="2">
    <source>
        <dbReference type="Proteomes" id="UP001055879"/>
    </source>
</evidence>
<dbReference type="Proteomes" id="UP001055879">
    <property type="component" value="Linkage Group LG14"/>
</dbReference>
<gene>
    <name evidence="1" type="ORF">L6452_38210</name>
</gene>
<evidence type="ECO:0000313" key="1">
    <source>
        <dbReference type="EMBL" id="KAI3678906.1"/>
    </source>
</evidence>
<accession>A0ACB8Y540</accession>
<reference evidence="1 2" key="2">
    <citation type="journal article" date="2022" name="Mol. Ecol. Resour.">
        <title>The genomes of chicory, endive, great burdock and yacon provide insights into Asteraceae paleo-polyploidization history and plant inulin production.</title>
        <authorList>
            <person name="Fan W."/>
            <person name="Wang S."/>
            <person name="Wang H."/>
            <person name="Wang A."/>
            <person name="Jiang F."/>
            <person name="Liu H."/>
            <person name="Zhao H."/>
            <person name="Xu D."/>
            <person name="Zhang Y."/>
        </authorList>
    </citation>
    <scope>NUCLEOTIDE SEQUENCE [LARGE SCALE GENOMIC DNA]</scope>
    <source>
        <strain evidence="2">cv. Niubang</strain>
    </source>
</reference>
<comment type="caution">
    <text evidence="1">The sequence shown here is derived from an EMBL/GenBank/DDBJ whole genome shotgun (WGS) entry which is preliminary data.</text>
</comment>
<sequence length="96" mass="10975">MVICSAKSCHRLFSVLLEVKFITFECLLAPCKAPPIFLSLKPSYLSLSTSLSLSIHHPPNQFRNPVFRLCFGGEKRIFSELESVLLIRLSGFFRWN</sequence>
<name>A0ACB8Y540_ARCLA</name>